<evidence type="ECO:0000256" key="2">
    <source>
        <dbReference type="ARBA" id="ARBA00022692"/>
    </source>
</evidence>
<keyword evidence="2 5" id="KW-0812">Transmembrane</keyword>
<name>A0A2P6ARJ4_9GAMM</name>
<evidence type="ECO:0000256" key="4">
    <source>
        <dbReference type="ARBA" id="ARBA00023136"/>
    </source>
</evidence>
<dbReference type="EMBL" id="PTQZ01000174">
    <property type="protein sequence ID" value="PQA38034.1"/>
    <property type="molecule type" value="Genomic_DNA"/>
</dbReference>
<keyword evidence="4 5" id="KW-0472">Membrane</keyword>
<evidence type="ECO:0000313" key="7">
    <source>
        <dbReference type="Proteomes" id="UP000243900"/>
    </source>
</evidence>
<evidence type="ECO:0000256" key="5">
    <source>
        <dbReference type="SAM" id="Phobius"/>
    </source>
</evidence>
<protein>
    <submittedName>
        <fullName evidence="6">Colicin V production CvpA</fullName>
    </submittedName>
</protein>
<sequence>MHPADLVILTVLALSLIFGFMRGFVREALSLAGWVLAIIVARWFNEPMSAWLAQWVSTPSVRLVMSWGGLFFGTLLFCSLFAHALSLAVRAGGLSLSDRVLGGLFGVVRGLVLVLVALMLMAPFVKKDAWFRESQLPSLILQYESLARSLKDQALDIVVHSSKPGDDTASPRQP</sequence>
<dbReference type="AlphaFoldDB" id="A0A2P6ARJ4"/>
<proteinExistence type="predicted"/>
<reference evidence="7" key="1">
    <citation type="submission" date="2018-02" db="EMBL/GenBank/DDBJ databases">
        <title>Genome sequencing of Solimonas sp. HR-BB.</title>
        <authorList>
            <person name="Lee Y."/>
            <person name="Jeon C.O."/>
        </authorList>
    </citation>
    <scope>NUCLEOTIDE SEQUENCE [LARGE SCALE GENOMIC DNA]</scope>
    <source>
        <strain evidence="7">HR-E</strain>
    </source>
</reference>
<dbReference type="Proteomes" id="UP000243900">
    <property type="component" value="Unassembled WGS sequence"/>
</dbReference>
<evidence type="ECO:0000256" key="1">
    <source>
        <dbReference type="ARBA" id="ARBA00004141"/>
    </source>
</evidence>
<keyword evidence="3 5" id="KW-1133">Transmembrane helix</keyword>
<comment type="caution">
    <text evidence="6">The sequence shown here is derived from an EMBL/GenBank/DDBJ whole genome shotgun (WGS) entry which is preliminary data.</text>
</comment>
<dbReference type="GO" id="GO:0016020">
    <property type="term" value="C:membrane"/>
    <property type="evidence" value="ECO:0007669"/>
    <property type="project" value="UniProtKB-SubCell"/>
</dbReference>
<feature type="transmembrane region" description="Helical" evidence="5">
    <location>
        <begin position="6"/>
        <end position="21"/>
    </location>
</feature>
<keyword evidence="7" id="KW-1185">Reference proteome</keyword>
<gene>
    <name evidence="6" type="ORF">C5O18_07285</name>
</gene>
<comment type="subcellular location">
    <subcellularLocation>
        <location evidence="1">Membrane</location>
        <topology evidence="1">Multi-pass membrane protein</topology>
    </subcellularLocation>
</comment>
<accession>A0A2P6ARJ4</accession>
<dbReference type="InterPro" id="IPR003825">
    <property type="entry name" value="Colicin-V_CvpA"/>
</dbReference>
<feature type="transmembrane region" description="Helical" evidence="5">
    <location>
        <begin position="28"/>
        <end position="44"/>
    </location>
</feature>
<evidence type="ECO:0000256" key="3">
    <source>
        <dbReference type="ARBA" id="ARBA00022989"/>
    </source>
</evidence>
<dbReference type="PANTHER" id="PTHR36926">
    <property type="entry name" value="COLICIN V PRODUCTION PROTEIN"/>
    <property type="match status" value="1"/>
</dbReference>
<dbReference type="InterPro" id="IPR052719">
    <property type="entry name" value="CvpA-like"/>
</dbReference>
<dbReference type="Pfam" id="PF02674">
    <property type="entry name" value="Colicin_V"/>
    <property type="match status" value="1"/>
</dbReference>
<feature type="transmembrane region" description="Helical" evidence="5">
    <location>
        <begin position="100"/>
        <end position="125"/>
    </location>
</feature>
<organism evidence="6 7">
    <name type="scientific">Amnimonas aquatica</name>
    <dbReference type="NCBI Taxonomy" id="2094561"/>
    <lineage>
        <taxon>Bacteria</taxon>
        <taxon>Pseudomonadati</taxon>
        <taxon>Pseudomonadota</taxon>
        <taxon>Gammaproteobacteria</taxon>
        <taxon>Moraxellales</taxon>
        <taxon>Moraxellaceae</taxon>
        <taxon>Amnimonas</taxon>
    </lineage>
</organism>
<dbReference type="PANTHER" id="PTHR36926:SF1">
    <property type="entry name" value="COLICIN V PRODUCTION PROTEIN"/>
    <property type="match status" value="1"/>
</dbReference>
<feature type="transmembrane region" description="Helical" evidence="5">
    <location>
        <begin position="64"/>
        <end position="88"/>
    </location>
</feature>
<dbReference type="GO" id="GO:0009403">
    <property type="term" value="P:toxin biosynthetic process"/>
    <property type="evidence" value="ECO:0007669"/>
    <property type="project" value="InterPro"/>
</dbReference>
<evidence type="ECO:0000313" key="6">
    <source>
        <dbReference type="EMBL" id="PQA38034.1"/>
    </source>
</evidence>